<dbReference type="InterPro" id="IPR004089">
    <property type="entry name" value="MCPsignal_dom"/>
</dbReference>
<sequence length="665" mass="72755">MNIIKNLSFKKKLLLLVIPPILGALFFSGMTLKQDFNDKQLAEDIQALVKLSIKGNLIVHELQKERGTTSGFVGSNGNNFVDNMQQQRKNTDSVVRETKLSQSLTERLRSVYPKVTQDIQMVIGGLKQLPELRTKVDSLSLSAAEAAQFYTDLNASLLALSGTIADLSTYGHLTSQLRNYYTFLQAKEAAGKERALLNIALSLGSFRPGAYQKFVTLESYQNAYLASFEQFASQSQLQELEDLRTSPAGKRVKAIRAIANEKFVTGNFGVSGQEWFNAATDRINQMKALEDGLAHKATITVQSIDNQTKHSIYLSLILTIVLIVITTVLSIYVARLLIQQAMNLATTINTVAQTKDLTLKADVNSRDELGRSAQSFNEMLTVIRNMLNQISDSSVQLSAAAEQTSISISENTNSLEKQSEETSQAATATEEMTATVNEIAANTTNTADAANEASQLSHHGMEIVASNATSMNTLHDQMSGANNQVIQLRDSSQEINNIVDVIKGIAEQTNLLALNAAIEAARAGEQGRGFAVVADEVRSLAQRTQKSTQQIEEMVVRFQSEASHVSEIIEESFEYVKTSSQQTNSVKENLEAINRAIDSITAMCHQVATAADEQVAATNEIAINIRTINDLADVSAETGKQITLAANEQTQLSHKQHELVAQFKL</sequence>
<evidence type="ECO:0000256" key="1">
    <source>
        <dbReference type="ARBA" id="ARBA00004370"/>
    </source>
</evidence>
<protein>
    <submittedName>
        <fullName evidence="9">Methyl-accepting chemotaxis protein PctC</fullName>
    </submittedName>
</protein>
<dbReference type="OrthoDB" id="2489132at2"/>
<dbReference type="SUPFAM" id="SSF58104">
    <property type="entry name" value="Methyl-accepting chemotaxis protein (MCP) signaling domain"/>
    <property type="match status" value="1"/>
</dbReference>
<evidence type="ECO:0000259" key="7">
    <source>
        <dbReference type="PROSITE" id="PS50885"/>
    </source>
</evidence>
<comment type="similarity">
    <text evidence="3">Belongs to the methyl-accepting chemotaxis (MCP) protein family.</text>
</comment>
<dbReference type="GO" id="GO:0006935">
    <property type="term" value="P:chemotaxis"/>
    <property type="evidence" value="ECO:0007669"/>
    <property type="project" value="InterPro"/>
</dbReference>
<name>A0A1R4B110_9VIBR</name>
<dbReference type="GO" id="GO:0007165">
    <property type="term" value="P:signal transduction"/>
    <property type="evidence" value="ECO:0007669"/>
    <property type="project" value="UniProtKB-KW"/>
</dbReference>
<dbReference type="InterPro" id="IPR004090">
    <property type="entry name" value="Chemotax_Me-accpt_rcpt"/>
</dbReference>
<dbReference type="PROSITE" id="PS50906">
    <property type="entry name" value="NIT"/>
    <property type="match status" value="1"/>
</dbReference>
<dbReference type="PROSITE" id="PS50885">
    <property type="entry name" value="HAMP"/>
    <property type="match status" value="1"/>
</dbReference>
<dbReference type="Pfam" id="PF08376">
    <property type="entry name" value="NIT"/>
    <property type="match status" value="1"/>
</dbReference>
<dbReference type="Proteomes" id="UP000189475">
    <property type="component" value="Unassembled WGS sequence"/>
</dbReference>
<dbReference type="InterPro" id="IPR003660">
    <property type="entry name" value="HAMP_dom"/>
</dbReference>
<keyword evidence="5" id="KW-0812">Transmembrane</keyword>
<evidence type="ECO:0000259" key="8">
    <source>
        <dbReference type="PROSITE" id="PS50906"/>
    </source>
</evidence>
<dbReference type="Pfam" id="PF00015">
    <property type="entry name" value="MCPsignal"/>
    <property type="match status" value="1"/>
</dbReference>
<dbReference type="PRINTS" id="PR00260">
    <property type="entry name" value="CHEMTRNSDUCR"/>
</dbReference>
<evidence type="ECO:0000256" key="3">
    <source>
        <dbReference type="ARBA" id="ARBA00029447"/>
    </source>
</evidence>
<dbReference type="EMBL" id="FUFT01000002">
    <property type="protein sequence ID" value="SJL82602.1"/>
    <property type="molecule type" value="Genomic_DNA"/>
</dbReference>
<dbReference type="InterPro" id="IPR013587">
    <property type="entry name" value="Nitrate/nitrite_sensing"/>
</dbReference>
<dbReference type="CDD" id="cd06225">
    <property type="entry name" value="HAMP"/>
    <property type="match status" value="1"/>
</dbReference>
<proteinExistence type="inferred from homology"/>
<dbReference type="Gene3D" id="1.10.287.950">
    <property type="entry name" value="Methyl-accepting chemotaxis protein"/>
    <property type="match status" value="1"/>
</dbReference>
<dbReference type="SMART" id="SM00283">
    <property type="entry name" value="MA"/>
    <property type="match status" value="1"/>
</dbReference>
<gene>
    <name evidence="9" type="primary">pctC_2</name>
    <name evidence="9" type="ORF">VPAL9027_00532</name>
</gene>
<evidence type="ECO:0000256" key="2">
    <source>
        <dbReference type="ARBA" id="ARBA00023224"/>
    </source>
</evidence>
<evidence type="ECO:0000259" key="6">
    <source>
        <dbReference type="PROSITE" id="PS50111"/>
    </source>
</evidence>
<keyword evidence="10" id="KW-1185">Reference proteome</keyword>
<feature type="domain" description="NIT" evidence="8">
    <location>
        <begin position="53"/>
        <end position="304"/>
    </location>
</feature>
<dbReference type="STRING" id="1918946.VPAL9027_00532"/>
<reference evidence="9 10" key="1">
    <citation type="submission" date="2017-02" db="EMBL/GenBank/DDBJ databases">
        <authorList>
            <person name="Peterson S.W."/>
        </authorList>
    </citation>
    <scope>NUCLEOTIDE SEQUENCE [LARGE SCALE GENOMIC DNA]</scope>
    <source>
        <strain evidence="9 10">CECT 9027</strain>
    </source>
</reference>
<evidence type="ECO:0000256" key="5">
    <source>
        <dbReference type="SAM" id="Phobius"/>
    </source>
</evidence>
<dbReference type="GO" id="GO:0004888">
    <property type="term" value="F:transmembrane signaling receptor activity"/>
    <property type="evidence" value="ECO:0007669"/>
    <property type="project" value="InterPro"/>
</dbReference>
<dbReference type="PANTHER" id="PTHR32089">
    <property type="entry name" value="METHYL-ACCEPTING CHEMOTAXIS PROTEIN MCPB"/>
    <property type="match status" value="1"/>
</dbReference>
<evidence type="ECO:0000313" key="10">
    <source>
        <dbReference type="Proteomes" id="UP000189475"/>
    </source>
</evidence>
<feature type="domain" description="Methyl-accepting transducer" evidence="6">
    <location>
        <begin position="393"/>
        <end position="629"/>
    </location>
</feature>
<keyword evidence="2 4" id="KW-0807">Transducer</keyword>
<dbReference type="InterPro" id="IPR010910">
    <property type="entry name" value="Nitrate/nitrite_sensing_bac"/>
</dbReference>
<comment type="subcellular location">
    <subcellularLocation>
        <location evidence="1">Membrane</location>
    </subcellularLocation>
</comment>
<dbReference type="PANTHER" id="PTHR32089:SF112">
    <property type="entry name" value="LYSOZYME-LIKE PROTEIN-RELATED"/>
    <property type="match status" value="1"/>
</dbReference>
<dbReference type="SMART" id="SM00304">
    <property type="entry name" value="HAMP"/>
    <property type="match status" value="1"/>
</dbReference>
<evidence type="ECO:0000256" key="4">
    <source>
        <dbReference type="PROSITE-ProRule" id="PRU00284"/>
    </source>
</evidence>
<keyword evidence="5" id="KW-1133">Transmembrane helix</keyword>
<feature type="domain" description="HAMP" evidence="7">
    <location>
        <begin position="335"/>
        <end position="388"/>
    </location>
</feature>
<dbReference type="FunFam" id="1.10.287.950:FF:000001">
    <property type="entry name" value="Methyl-accepting chemotaxis sensory transducer"/>
    <property type="match status" value="1"/>
</dbReference>
<dbReference type="GO" id="GO:0016020">
    <property type="term" value="C:membrane"/>
    <property type="evidence" value="ECO:0007669"/>
    <property type="project" value="UniProtKB-SubCell"/>
</dbReference>
<feature type="transmembrane region" description="Helical" evidence="5">
    <location>
        <begin position="312"/>
        <end position="334"/>
    </location>
</feature>
<dbReference type="AlphaFoldDB" id="A0A1R4B110"/>
<dbReference type="RefSeq" id="WP_077312051.1">
    <property type="nucleotide sequence ID" value="NZ_AP024887.1"/>
</dbReference>
<dbReference type="PROSITE" id="PS50111">
    <property type="entry name" value="CHEMOTAXIS_TRANSDUC_2"/>
    <property type="match status" value="1"/>
</dbReference>
<dbReference type="CDD" id="cd11386">
    <property type="entry name" value="MCP_signal"/>
    <property type="match status" value="1"/>
</dbReference>
<accession>A0A1R4B110</accession>
<organism evidence="9 10">
    <name type="scientific">Vibrio palustris</name>
    <dbReference type="NCBI Taxonomy" id="1918946"/>
    <lineage>
        <taxon>Bacteria</taxon>
        <taxon>Pseudomonadati</taxon>
        <taxon>Pseudomonadota</taxon>
        <taxon>Gammaproteobacteria</taxon>
        <taxon>Vibrionales</taxon>
        <taxon>Vibrionaceae</taxon>
        <taxon>Vibrio</taxon>
    </lineage>
</organism>
<keyword evidence="5" id="KW-0472">Membrane</keyword>
<evidence type="ECO:0000313" key="9">
    <source>
        <dbReference type="EMBL" id="SJL82602.1"/>
    </source>
</evidence>